<organism evidence="1 2">
    <name type="scientific">Polyporus arcularius HHB13444</name>
    <dbReference type="NCBI Taxonomy" id="1314778"/>
    <lineage>
        <taxon>Eukaryota</taxon>
        <taxon>Fungi</taxon>
        <taxon>Dikarya</taxon>
        <taxon>Basidiomycota</taxon>
        <taxon>Agaricomycotina</taxon>
        <taxon>Agaricomycetes</taxon>
        <taxon>Polyporales</taxon>
        <taxon>Polyporaceae</taxon>
        <taxon>Polyporus</taxon>
    </lineage>
</organism>
<evidence type="ECO:0000313" key="2">
    <source>
        <dbReference type="Proteomes" id="UP000308197"/>
    </source>
</evidence>
<dbReference type="InParanoid" id="A0A5C3NZ67"/>
<proteinExistence type="predicted"/>
<evidence type="ECO:0000313" key="1">
    <source>
        <dbReference type="EMBL" id="TFK82715.1"/>
    </source>
</evidence>
<dbReference type="AlphaFoldDB" id="A0A5C3NZ67"/>
<protein>
    <submittedName>
        <fullName evidence="1">Uncharacterized protein</fullName>
    </submittedName>
</protein>
<dbReference type="Proteomes" id="UP000308197">
    <property type="component" value="Unassembled WGS sequence"/>
</dbReference>
<dbReference type="EMBL" id="ML211456">
    <property type="protein sequence ID" value="TFK82715.1"/>
    <property type="molecule type" value="Genomic_DNA"/>
</dbReference>
<name>A0A5C3NZ67_9APHY</name>
<keyword evidence="2" id="KW-1185">Reference proteome</keyword>
<sequence length="88" mass="9651">MPPTATSLSPKRLPQIVLSSLFRLSRSSSSDHALQSLYIFAACRVSLFLLYGLRPTTYHPSSPVISPHMPTRCLLSPCAVHSLIQTSI</sequence>
<accession>A0A5C3NZ67</accession>
<gene>
    <name evidence="1" type="ORF">K466DRAFT_289088</name>
</gene>
<reference evidence="1 2" key="1">
    <citation type="journal article" date="2019" name="Nat. Ecol. Evol.">
        <title>Megaphylogeny resolves global patterns of mushroom evolution.</title>
        <authorList>
            <person name="Varga T."/>
            <person name="Krizsan K."/>
            <person name="Foldi C."/>
            <person name="Dima B."/>
            <person name="Sanchez-Garcia M."/>
            <person name="Sanchez-Ramirez S."/>
            <person name="Szollosi G.J."/>
            <person name="Szarkandi J.G."/>
            <person name="Papp V."/>
            <person name="Albert L."/>
            <person name="Andreopoulos W."/>
            <person name="Angelini C."/>
            <person name="Antonin V."/>
            <person name="Barry K.W."/>
            <person name="Bougher N.L."/>
            <person name="Buchanan P."/>
            <person name="Buyck B."/>
            <person name="Bense V."/>
            <person name="Catcheside P."/>
            <person name="Chovatia M."/>
            <person name="Cooper J."/>
            <person name="Damon W."/>
            <person name="Desjardin D."/>
            <person name="Finy P."/>
            <person name="Geml J."/>
            <person name="Haridas S."/>
            <person name="Hughes K."/>
            <person name="Justo A."/>
            <person name="Karasinski D."/>
            <person name="Kautmanova I."/>
            <person name="Kiss B."/>
            <person name="Kocsube S."/>
            <person name="Kotiranta H."/>
            <person name="LaButti K.M."/>
            <person name="Lechner B.E."/>
            <person name="Liimatainen K."/>
            <person name="Lipzen A."/>
            <person name="Lukacs Z."/>
            <person name="Mihaltcheva S."/>
            <person name="Morgado L.N."/>
            <person name="Niskanen T."/>
            <person name="Noordeloos M.E."/>
            <person name="Ohm R.A."/>
            <person name="Ortiz-Santana B."/>
            <person name="Ovrebo C."/>
            <person name="Racz N."/>
            <person name="Riley R."/>
            <person name="Savchenko A."/>
            <person name="Shiryaev A."/>
            <person name="Soop K."/>
            <person name="Spirin V."/>
            <person name="Szebenyi C."/>
            <person name="Tomsovsky M."/>
            <person name="Tulloss R.E."/>
            <person name="Uehling J."/>
            <person name="Grigoriev I.V."/>
            <person name="Vagvolgyi C."/>
            <person name="Papp T."/>
            <person name="Martin F.M."/>
            <person name="Miettinen O."/>
            <person name="Hibbett D.S."/>
            <person name="Nagy L.G."/>
        </authorList>
    </citation>
    <scope>NUCLEOTIDE SEQUENCE [LARGE SCALE GENOMIC DNA]</scope>
    <source>
        <strain evidence="1 2">HHB13444</strain>
    </source>
</reference>